<protein>
    <submittedName>
        <fullName evidence="1">Uncharacterized protein</fullName>
    </submittedName>
</protein>
<evidence type="ECO:0000313" key="1">
    <source>
        <dbReference type="EMBL" id="MFC3550099.1"/>
    </source>
</evidence>
<dbReference type="RefSeq" id="WP_386757595.1">
    <property type="nucleotide sequence ID" value="NZ_JBHRXK010000001.1"/>
</dbReference>
<reference evidence="2" key="1">
    <citation type="journal article" date="2019" name="Int. J. Syst. Evol. Microbiol.">
        <title>The Global Catalogue of Microorganisms (GCM) 10K type strain sequencing project: providing services to taxonomists for standard genome sequencing and annotation.</title>
        <authorList>
            <consortium name="The Broad Institute Genomics Platform"/>
            <consortium name="The Broad Institute Genome Sequencing Center for Infectious Disease"/>
            <person name="Wu L."/>
            <person name="Ma J."/>
        </authorList>
    </citation>
    <scope>NUCLEOTIDE SEQUENCE [LARGE SCALE GENOMIC DNA]</scope>
    <source>
        <strain evidence="2">KCTC 42875</strain>
    </source>
</reference>
<keyword evidence="2" id="KW-1185">Reference proteome</keyword>
<name>A0ABV7RKE8_9GAMM</name>
<dbReference type="EMBL" id="JBHRXK010000001">
    <property type="protein sequence ID" value="MFC3550099.1"/>
    <property type="molecule type" value="Genomic_DNA"/>
</dbReference>
<gene>
    <name evidence="1" type="ORF">ACFOLC_03640</name>
</gene>
<comment type="caution">
    <text evidence="1">The sequence shown here is derived from an EMBL/GenBank/DDBJ whole genome shotgun (WGS) entry which is preliminary data.</text>
</comment>
<accession>A0ABV7RKE8</accession>
<organism evidence="1 2">
    <name type="scientific">Lysobacter cavernae</name>
    <dbReference type="NCBI Taxonomy" id="1685901"/>
    <lineage>
        <taxon>Bacteria</taxon>
        <taxon>Pseudomonadati</taxon>
        <taxon>Pseudomonadota</taxon>
        <taxon>Gammaproteobacteria</taxon>
        <taxon>Lysobacterales</taxon>
        <taxon>Lysobacteraceae</taxon>
        <taxon>Lysobacter</taxon>
    </lineage>
</organism>
<dbReference type="Proteomes" id="UP001595740">
    <property type="component" value="Unassembled WGS sequence"/>
</dbReference>
<evidence type="ECO:0000313" key="2">
    <source>
        <dbReference type="Proteomes" id="UP001595740"/>
    </source>
</evidence>
<sequence>MHFSWRPDWTCDSHLYEGHPRCFNVEVRDDSLAVLLSERQALGGFIQVLLKLAATASTQDDKEATRRHQALRQQAMRFMDFEQIRGLVPEGADPAADETVLFHPDALPDDAALRIGLWRASVAILESWIEARQILDWGRGGIDVHEMMLGATIERVQRLLEAKVARHVFAAGYPLEVNDHIEASLLGEGIRIVLLRAPTKRAADSLVD</sequence>
<proteinExistence type="predicted"/>